<feature type="domain" description="AMP-binding enzyme C-terminal" evidence="6">
    <location>
        <begin position="444"/>
        <end position="522"/>
    </location>
</feature>
<dbReference type="InterPro" id="IPR020845">
    <property type="entry name" value="AMP-binding_CS"/>
</dbReference>
<dbReference type="InterPro" id="IPR045851">
    <property type="entry name" value="AMP-bd_C_sf"/>
</dbReference>
<comment type="caution">
    <text evidence="7">The sequence shown here is derived from an EMBL/GenBank/DDBJ whole genome shotgun (WGS) entry which is preliminary data.</text>
</comment>
<evidence type="ECO:0000256" key="3">
    <source>
        <dbReference type="ARBA" id="ARBA00022741"/>
    </source>
</evidence>
<evidence type="ECO:0000256" key="1">
    <source>
        <dbReference type="ARBA" id="ARBA00006432"/>
    </source>
</evidence>
<dbReference type="EMBL" id="SMAI01000005">
    <property type="protein sequence ID" value="TCT05234.1"/>
    <property type="molecule type" value="Genomic_DNA"/>
</dbReference>
<dbReference type="PROSITE" id="PS00455">
    <property type="entry name" value="AMP_BINDING"/>
    <property type="match status" value="1"/>
</dbReference>
<keyword evidence="3" id="KW-0547">Nucleotide-binding</keyword>
<evidence type="ECO:0000256" key="2">
    <source>
        <dbReference type="ARBA" id="ARBA00022598"/>
    </source>
</evidence>
<dbReference type="InterPro" id="IPR051087">
    <property type="entry name" value="Mitochondrial_ACSM"/>
</dbReference>
<evidence type="ECO:0000259" key="5">
    <source>
        <dbReference type="Pfam" id="PF00501"/>
    </source>
</evidence>
<dbReference type="InterPro" id="IPR042099">
    <property type="entry name" value="ANL_N_sf"/>
</dbReference>
<dbReference type="PANTHER" id="PTHR43605:SF10">
    <property type="entry name" value="ACYL-COA SYNTHETASE MEDIUM CHAIN FAMILY MEMBER 3"/>
    <property type="match status" value="1"/>
</dbReference>
<dbReference type="PANTHER" id="PTHR43605">
    <property type="entry name" value="ACYL-COENZYME A SYNTHETASE"/>
    <property type="match status" value="1"/>
</dbReference>
<evidence type="ECO:0000259" key="6">
    <source>
        <dbReference type="Pfam" id="PF13193"/>
    </source>
</evidence>
<protein>
    <submittedName>
        <fullName evidence="7">Acetyl-CoA synthetase</fullName>
    </submittedName>
</protein>
<evidence type="ECO:0000313" key="7">
    <source>
        <dbReference type="EMBL" id="TCT05234.1"/>
    </source>
</evidence>
<dbReference type="GO" id="GO:0016405">
    <property type="term" value="F:CoA-ligase activity"/>
    <property type="evidence" value="ECO:0007669"/>
    <property type="project" value="UniProtKB-ARBA"/>
</dbReference>
<dbReference type="Gene3D" id="3.40.50.12780">
    <property type="entry name" value="N-terminal domain of ligase-like"/>
    <property type="match status" value="1"/>
</dbReference>
<dbReference type="Pfam" id="PF13193">
    <property type="entry name" value="AMP-binding_C"/>
    <property type="match status" value="1"/>
</dbReference>
<name>A0A4R3LX68_9HYPH</name>
<keyword evidence="4" id="KW-0067">ATP-binding</keyword>
<dbReference type="GO" id="GO:0006637">
    <property type="term" value="P:acyl-CoA metabolic process"/>
    <property type="evidence" value="ECO:0007669"/>
    <property type="project" value="TreeGrafter"/>
</dbReference>
<dbReference type="GO" id="GO:0015645">
    <property type="term" value="F:fatty acid ligase activity"/>
    <property type="evidence" value="ECO:0007669"/>
    <property type="project" value="TreeGrafter"/>
</dbReference>
<feature type="domain" description="AMP-dependent synthetase/ligase" evidence="5">
    <location>
        <begin position="30"/>
        <end position="394"/>
    </location>
</feature>
<accession>A0A4R3LX68</accession>
<dbReference type="SUPFAM" id="SSF56801">
    <property type="entry name" value="Acetyl-CoA synthetase-like"/>
    <property type="match status" value="1"/>
</dbReference>
<dbReference type="GO" id="GO:0005524">
    <property type="term" value="F:ATP binding"/>
    <property type="evidence" value="ECO:0007669"/>
    <property type="project" value="UniProtKB-KW"/>
</dbReference>
<dbReference type="GO" id="GO:0006633">
    <property type="term" value="P:fatty acid biosynthetic process"/>
    <property type="evidence" value="ECO:0007669"/>
    <property type="project" value="TreeGrafter"/>
</dbReference>
<dbReference type="InterPro" id="IPR025110">
    <property type="entry name" value="AMP-bd_C"/>
</dbReference>
<evidence type="ECO:0000256" key="4">
    <source>
        <dbReference type="ARBA" id="ARBA00022840"/>
    </source>
</evidence>
<dbReference type="Gene3D" id="3.30.300.30">
    <property type="match status" value="1"/>
</dbReference>
<dbReference type="AlphaFoldDB" id="A0A4R3LX68"/>
<reference evidence="7 8" key="1">
    <citation type="submission" date="2019-03" db="EMBL/GenBank/DDBJ databases">
        <title>Genomic Encyclopedia of Type Strains, Phase IV (KMG-IV): sequencing the most valuable type-strain genomes for metagenomic binning, comparative biology and taxonomic classification.</title>
        <authorList>
            <person name="Goeker M."/>
        </authorList>
    </citation>
    <scope>NUCLEOTIDE SEQUENCE [LARGE SCALE GENOMIC DNA]</scope>
    <source>
        <strain evidence="7 8">DSM 9035</strain>
    </source>
</reference>
<dbReference type="Proteomes" id="UP000294664">
    <property type="component" value="Unassembled WGS sequence"/>
</dbReference>
<dbReference type="Pfam" id="PF00501">
    <property type="entry name" value="AMP-binding"/>
    <property type="match status" value="1"/>
</dbReference>
<dbReference type="GO" id="GO:0004321">
    <property type="term" value="F:fatty-acyl-CoA synthase activity"/>
    <property type="evidence" value="ECO:0007669"/>
    <property type="project" value="TreeGrafter"/>
</dbReference>
<sequence>MLERSAYQQARAQFRWQIPARYNMAVHACDAWAARDPDRPALFVMQDGRPRPIPYGGLARASNRLAASLATRGISAGDRVALLAPQSPEILVAHLAIYKLNAVAVPLAAVFGTEAIAYRLADSGAKALITDAAGIAKLLPEHGLSLIVCLDGAAGGIESFAGLVAEGSAAPLPVSSGPDDPALMIYTSGTTGRPKGALHGHRVLLAHVAGQSFTHDFPPHPGDRMWTPSDWAWAGGLLNTVLPALAHGVPVVVQPPGKFDPEAAFALLAAAQVRNVFIPPTALKMMRSVARPRERFGFDLRTVGSAGEALGAETFAWGREALGVPVNEFYGQTECNYVIGSSAALGVSRAGATGKTVPGHEVAILRPDGSACAPGEMGQIAVRAPDPVMFLGYWNRPEATAEKFAGGYMLTGDVASKDEDGYIHFQGRDDDIITSAGYRIGPTEIEDVILRHPSVALAAVIGKPDAVRTEIVKAFLVLKPGVTPSPEIEAEIQALVRTRLAGYEYPREFAYLDQLPLTSTGKVIRRDLRARG</sequence>
<proteinExistence type="inferred from homology"/>
<keyword evidence="8" id="KW-1185">Reference proteome</keyword>
<dbReference type="InterPro" id="IPR000873">
    <property type="entry name" value="AMP-dep_synth/lig_dom"/>
</dbReference>
<comment type="similarity">
    <text evidence="1">Belongs to the ATP-dependent AMP-binding enzyme family.</text>
</comment>
<organism evidence="7 8">
    <name type="scientific">Aquabacter spiritensis</name>
    <dbReference type="NCBI Taxonomy" id="933073"/>
    <lineage>
        <taxon>Bacteria</taxon>
        <taxon>Pseudomonadati</taxon>
        <taxon>Pseudomonadota</taxon>
        <taxon>Alphaproteobacteria</taxon>
        <taxon>Hyphomicrobiales</taxon>
        <taxon>Xanthobacteraceae</taxon>
        <taxon>Aquabacter</taxon>
    </lineage>
</organism>
<gene>
    <name evidence="7" type="ORF">EDC64_105266</name>
</gene>
<keyword evidence="2" id="KW-0436">Ligase</keyword>
<evidence type="ECO:0000313" key="8">
    <source>
        <dbReference type="Proteomes" id="UP000294664"/>
    </source>
</evidence>